<sequence>MILSIKHRTCYRYPEAVQFTPHRILLRPREKHHLRIESFELHIQPEANLRWMVDSYENHLAVAHFSEPSDEIRVEAVLTVHLQTQNPFDFIIESYAERYPFSYNPHERKALLPYLEVGSPSNCANVLPWIWKEFPVMPNSTLEILTQINRRFRERFQYVRREEEGVQTPDQTLAQGSGSCRDFSVLFIEICRQLGFAARFVSGYLYDPPSGADHIENVAQGSMHAWTQVYIPGAGWKGFDPTNGVLENTCFIPCAVANEPKLTSPIQGSYSHVHTGISSTMEVELEINRLDAVPPKPQAS</sequence>
<dbReference type="EMBL" id="JAAGNX010000001">
    <property type="protein sequence ID" value="NDV61179.1"/>
    <property type="molecule type" value="Genomic_DNA"/>
</dbReference>
<dbReference type="AlphaFoldDB" id="A0A6B2LYR6"/>
<dbReference type="PANTHER" id="PTHR33490">
    <property type="entry name" value="BLR5614 PROTEIN-RELATED"/>
    <property type="match status" value="1"/>
</dbReference>
<dbReference type="InterPro" id="IPR013589">
    <property type="entry name" value="Bac_transglu_N"/>
</dbReference>
<dbReference type="SUPFAM" id="SSF54001">
    <property type="entry name" value="Cysteine proteinases"/>
    <property type="match status" value="1"/>
</dbReference>
<gene>
    <name evidence="2" type="ORF">G0Q06_01805</name>
</gene>
<organism evidence="2 3">
    <name type="scientific">Oceanipulchritudo coccoides</name>
    <dbReference type="NCBI Taxonomy" id="2706888"/>
    <lineage>
        <taxon>Bacteria</taxon>
        <taxon>Pseudomonadati</taxon>
        <taxon>Verrucomicrobiota</taxon>
        <taxon>Opitutia</taxon>
        <taxon>Puniceicoccales</taxon>
        <taxon>Oceanipulchritudinaceae</taxon>
        <taxon>Oceanipulchritudo</taxon>
    </lineage>
</organism>
<comment type="caution">
    <text evidence="2">The sequence shown here is derived from an EMBL/GenBank/DDBJ whole genome shotgun (WGS) entry which is preliminary data.</text>
</comment>
<dbReference type="Pfam" id="PF08379">
    <property type="entry name" value="Bact_transglu_N"/>
    <property type="match status" value="1"/>
</dbReference>
<name>A0A6B2LYR6_9BACT</name>
<keyword evidence="3" id="KW-1185">Reference proteome</keyword>
<dbReference type="SMART" id="SM00460">
    <property type="entry name" value="TGc"/>
    <property type="match status" value="1"/>
</dbReference>
<feature type="domain" description="Transglutaminase-like" evidence="1">
    <location>
        <begin position="172"/>
        <end position="243"/>
    </location>
</feature>
<accession>A0A6B2LYR6</accession>
<dbReference type="Gene3D" id="3.10.620.30">
    <property type="match status" value="1"/>
</dbReference>
<dbReference type="Proteomes" id="UP000478417">
    <property type="component" value="Unassembled WGS sequence"/>
</dbReference>
<evidence type="ECO:0000313" key="3">
    <source>
        <dbReference type="Proteomes" id="UP000478417"/>
    </source>
</evidence>
<dbReference type="Pfam" id="PF01841">
    <property type="entry name" value="Transglut_core"/>
    <property type="match status" value="1"/>
</dbReference>
<reference evidence="2 3" key="1">
    <citation type="submission" date="2020-02" db="EMBL/GenBank/DDBJ databases">
        <title>Albibacoteraceae fam. nov., the first described family within the subdivision 4 Verrucomicrobia.</title>
        <authorList>
            <person name="Xi F."/>
        </authorList>
    </citation>
    <scope>NUCLEOTIDE SEQUENCE [LARGE SCALE GENOMIC DNA]</scope>
    <source>
        <strain evidence="2 3">CK1056</strain>
    </source>
</reference>
<dbReference type="InterPro" id="IPR002931">
    <property type="entry name" value="Transglutaminase-like"/>
</dbReference>
<evidence type="ECO:0000313" key="2">
    <source>
        <dbReference type="EMBL" id="NDV61179.1"/>
    </source>
</evidence>
<dbReference type="PANTHER" id="PTHR33490:SF1">
    <property type="entry name" value="SLL1233 PROTEIN"/>
    <property type="match status" value="1"/>
</dbReference>
<protein>
    <submittedName>
        <fullName evidence="2">Transglutaminase family protein</fullName>
    </submittedName>
</protein>
<dbReference type="RefSeq" id="WP_163961873.1">
    <property type="nucleotide sequence ID" value="NZ_JAAGNX010000001.1"/>
</dbReference>
<proteinExistence type="predicted"/>
<dbReference type="InterPro" id="IPR038765">
    <property type="entry name" value="Papain-like_cys_pep_sf"/>
</dbReference>
<evidence type="ECO:0000259" key="1">
    <source>
        <dbReference type="SMART" id="SM00460"/>
    </source>
</evidence>